<evidence type="ECO:0000256" key="2">
    <source>
        <dbReference type="ARBA" id="ARBA00022729"/>
    </source>
</evidence>
<reference evidence="4 5" key="1">
    <citation type="submission" date="2022-04" db="EMBL/GenBank/DDBJ databases">
        <title>Streptomyces sp. nov. LCR6-01 isolated from Lichen of Dirinaria sp.</title>
        <authorList>
            <person name="Kanchanasin P."/>
            <person name="Tanasupawat S."/>
            <person name="Phongsopitanun W."/>
        </authorList>
    </citation>
    <scope>NUCLEOTIDE SEQUENCE [LARGE SCALE GENOMIC DNA]</scope>
    <source>
        <strain evidence="4 5">LCR6-01</strain>
    </source>
</reference>
<dbReference type="CDD" id="cd10918">
    <property type="entry name" value="CE4_NodB_like_5s_6s"/>
    <property type="match status" value="1"/>
</dbReference>
<dbReference type="PANTHER" id="PTHR34216">
    <property type="match status" value="1"/>
</dbReference>
<comment type="caution">
    <text evidence="4">The sequence shown here is derived from an EMBL/GenBank/DDBJ whole genome shotgun (WGS) entry which is preliminary data.</text>
</comment>
<feature type="domain" description="NodB homology" evidence="3">
    <location>
        <begin position="76"/>
        <end position="266"/>
    </location>
</feature>
<dbReference type="Pfam" id="PF01522">
    <property type="entry name" value="Polysacc_deac_1"/>
    <property type="match status" value="1"/>
</dbReference>
<dbReference type="RefSeq" id="WP_248633337.1">
    <property type="nucleotide sequence ID" value="NZ_JALPTH010000008.1"/>
</dbReference>
<accession>A0ABT0I9B3</accession>
<evidence type="ECO:0000256" key="1">
    <source>
        <dbReference type="ARBA" id="ARBA00004613"/>
    </source>
</evidence>
<dbReference type="PANTHER" id="PTHR34216:SF3">
    <property type="entry name" value="POLY-BETA-1,6-N-ACETYL-D-GLUCOSAMINE N-DEACETYLASE"/>
    <property type="match status" value="1"/>
</dbReference>
<evidence type="ECO:0000259" key="3">
    <source>
        <dbReference type="PROSITE" id="PS51677"/>
    </source>
</evidence>
<dbReference type="InterPro" id="IPR051398">
    <property type="entry name" value="Polysacch_Deacetylase"/>
</dbReference>
<keyword evidence="2" id="KW-0732">Signal</keyword>
<sequence>MTVPAPEPPALPASAPVPLWVAMYHSVADTTDDDPYQVTVSPARLDRQLRRLRDKGLRGVSVRQLLDAARRGAARGLVGLTFDDGYADFLDEAVPLLRRHDCTATVYVLAGRLGGSNDWDQDGPRKPLLTEEGVRRCAAAGMEIGSHGLLHIDLTRADDRELAEETRLSRELLRAATGRAPRGFCHPYGRLDRRTVRAAREAGYGYGVAIDPPPGLAGVHALPRVHLGERDHAVRLELKLRLHRWRRPAVDLDPATPVPGRAGRSS</sequence>
<dbReference type="SUPFAM" id="SSF88713">
    <property type="entry name" value="Glycoside hydrolase/deacetylase"/>
    <property type="match status" value="1"/>
</dbReference>
<dbReference type="EMBL" id="JALPTH010000008">
    <property type="protein sequence ID" value="MCK8677916.1"/>
    <property type="molecule type" value="Genomic_DNA"/>
</dbReference>
<gene>
    <name evidence="4" type="ORF">M1O15_11015</name>
</gene>
<evidence type="ECO:0000313" key="4">
    <source>
        <dbReference type="EMBL" id="MCK8677916.1"/>
    </source>
</evidence>
<name>A0ABT0I9B3_9ACTN</name>
<proteinExistence type="predicted"/>
<dbReference type="PROSITE" id="PS51677">
    <property type="entry name" value="NODB"/>
    <property type="match status" value="1"/>
</dbReference>
<evidence type="ECO:0000313" key="5">
    <source>
        <dbReference type="Proteomes" id="UP001522868"/>
    </source>
</evidence>
<dbReference type="Gene3D" id="3.20.20.370">
    <property type="entry name" value="Glycoside hydrolase/deacetylase"/>
    <property type="match status" value="1"/>
</dbReference>
<dbReference type="InterPro" id="IPR002509">
    <property type="entry name" value="NODB_dom"/>
</dbReference>
<dbReference type="InterPro" id="IPR011330">
    <property type="entry name" value="Glyco_hydro/deAcase_b/a-brl"/>
</dbReference>
<comment type="subcellular location">
    <subcellularLocation>
        <location evidence="1">Secreted</location>
    </subcellularLocation>
</comment>
<dbReference type="Proteomes" id="UP001522868">
    <property type="component" value="Unassembled WGS sequence"/>
</dbReference>
<keyword evidence="5" id="KW-1185">Reference proteome</keyword>
<organism evidence="4 5">
    <name type="scientific">Streptomyces lichenis</name>
    <dbReference type="NCBI Taxonomy" id="2306967"/>
    <lineage>
        <taxon>Bacteria</taxon>
        <taxon>Bacillati</taxon>
        <taxon>Actinomycetota</taxon>
        <taxon>Actinomycetes</taxon>
        <taxon>Kitasatosporales</taxon>
        <taxon>Streptomycetaceae</taxon>
        <taxon>Streptomyces</taxon>
    </lineage>
</organism>
<protein>
    <submittedName>
        <fullName evidence="4">Polysaccharide deacetylase family protein</fullName>
    </submittedName>
</protein>